<proteinExistence type="predicted"/>
<accession>A0A6J8A4R6</accession>
<evidence type="ECO:0000259" key="3">
    <source>
        <dbReference type="Pfam" id="PF23788"/>
    </source>
</evidence>
<dbReference type="Pfam" id="PF23723">
    <property type="entry name" value="TPR_EDRF1"/>
    <property type="match status" value="1"/>
</dbReference>
<dbReference type="InterPro" id="IPR056583">
    <property type="entry name" value="EDRF1_TPR"/>
</dbReference>
<dbReference type="AlphaFoldDB" id="A0A6J8A4R6"/>
<dbReference type="Pfam" id="PF23788">
    <property type="entry name" value="EDRF1_N"/>
    <property type="match status" value="2"/>
</dbReference>
<evidence type="ECO:0000259" key="2">
    <source>
        <dbReference type="Pfam" id="PF23723"/>
    </source>
</evidence>
<name>A0A6J8A4R6_MYTCO</name>
<sequence>MQYTENSKTKLGKELVKRNKDGNQEVKSMVVVKHSTVPVSTAFSILQPSTNLNVPPSNWLRNSSRMEKNIFDFTWDKKEHSQFSSIEMANNDLDLTGEVDVISNSNNIKKILKMPMSKGHISMMVHRIGKTLLIDEFDVHKHLLRQQQDDWKWLREFYYQSVAKEMQIKCVPKKNKSRDTLQNRNMLSKFLYRSIADTNEAVDEFQQTVEDMSNNVDDNLVRTEQFEAPGFSREVLWTFEDIRMLIGTDLPIFGDQNCPCISLRLRDMQTPINVLTGLDYWLDNLMSSVPEVAMCYHLNGIVQKYELIKTEDIPNLKNSEFDPAMMADVARNILAFLKSNATKEGHTYWLYKGVDDEVVKLYDLTALCSDSVNDSPFTVPLGMLLYRVARNLWQQDVKKKRSTIRTLLENCLILLDEDKHAQVYTSACYLLSDLYVPESAVNDDWDDGGSEDTDDSEHSEQEEECRDNTTTTIDVKALCVKSQSYCKAREFIHTKCMTENVQERCNITLQFIAKGLKSVDKDFTIQTRKQHHIVEEQRRCYSNEPIPLHYEPLKKSAPPFDDKHTPLHDMEHLQVSETTSSRTWHRLSKVLLLQKATITFYSIAKSSFVAHNLSYSFKYIKLALQCFAGIRILLPKKAHGDAGLLVQILSLAGDIHLMYIHRGVDTETIVPEYSDEEITIMDSVNRELETFEYEWVCSLHDEMKGRLLLCCQCYSVAIETAQSITTDSKCEPVLSLTKRHGNILNELGVWYMNQAQCLLQKPDGIFPKGEFESLCEESCACLKKGMSKFQSVGDKANKALLMSNKGRLYRVKAQEQSQSSRTAGKEFSVEERNSCKQAINCYQKALEILKHRESFQEIWDSICWELSTTFFNMAILLQDYAPISSTSQEEVEKEVAVLMNKSLRYCNTQTTSAKQPMYTYRAGTINHRLASLYHNGLRQQENEQKQKYLKQLAESHYSKAIRYFQSVDCTLELFRVQLEQVALQEYILSSQSNNRSKQRTLTLALSYILSCHDILQKILKQSQEPDFDEKSKQEAINLSDILQSRLQFVLLQIMKCQTGNKKRIGKTDMDRIKTLYASSLKIGSGANTELEKLPVILCILDDVRVFYEETLVHEIQPG</sequence>
<dbReference type="PANTHER" id="PTHR15000">
    <property type="entry name" value="ERYTHROID DIFFERENTIATION-RELATED FACTOR 1"/>
    <property type="match status" value="1"/>
</dbReference>
<feature type="region of interest" description="Disordered" evidence="1">
    <location>
        <begin position="1"/>
        <end position="20"/>
    </location>
</feature>
<dbReference type="InterPro" id="IPR011990">
    <property type="entry name" value="TPR-like_helical_dom_sf"/>
</dbReference>
<feature type="domain" description="EDRF1 TPR repeats region" evidence="2">
    <location>
        <begin position="736"/>
        <end position="1104"/>
    </location>
</feature>
<feature type="compositionally biased region" description="Acidic residues" evidence="1">
    <location>
        <begin position="443"/>
        <end position="465"/>
    </location>
</feature>
<dbReference type="PANTHER" id="PTHR15000:SF1">
    <property type="entry name" value="ERYTHROID DIFFERENTIATION-RELATED FACTOR 1"/>
    <property type="match status" value="1"/>
</dbReference>
<feature type="domain" description="EDRF1 N-terminal" evidence="3">
    <location>
        <begin position="25"/>
        <end position="218"/>
    </location>
</feature>
<evidence type="ECO:0000313" key="5">
    <source>
        <dbReference type="Proteomes" id="UP000507470"/>
    </source>
</evidence>
<dbReference type="Gene3D" id="1.25.40.10">
    <property type="entry name" value="Tetratricopeptide repeat domain"/>
    <property type="match status" value="1"/>
</dbReference>
<gene>
    <name evidence="4" type="ORF">MCOR_3314</name>
</gene>
<reference evidence="4 5" key="1">
    <citation type="submission" date="2020-06" db="EMBL/GenBank/DDBJ databases">
        <authorList>
            <person name="Li R."/>
            <person name="Bekaert M."/>
        </authorList>
    </citation>
    <scope>NUCLEOTIDE SEQUENCE [LARGE SCALE GENOMIC DNA]</scope>
    <source>
        <strain evidence="5">wild</strain>
    </source>
</reference>
<evidence type="ECO:0000313" key="4">
    <source>
        <dbReference type="EMBL" id="CAC5361051.1"/>
    </source>
</evidence>
<feature type="compositionally biased region" description="Basic and acidic residues" evidence="1">
    <location>
        <begin position="7"/>
        <end position="20"/>
    </location>
</feature>
<feature type="domain" description="EDRF1 N-terminal" evidence="3">
    <location>
        <begin position="230"/>
        <end position="468"/>
    </location>
</feature>
<protein>
    <recommendedName>
        <fullName evidence="6">Erythroid differentiation-related factor 1</fullName>
    </recommendedName>
</protein>
<organism evidence="4 5">
    <name type="scientific">Mytilus coruscus</name>
    <name type="common">Sea mussel</name>
    <dbReference type="NCBI Taxonomy" id="42192"/>
    <lineage>
        <taxon>Eukaryota</taxon>
        <taxon>Metazoa</taxon>
        <taxon>Spiralia</taxon>
        <taxon>Lophotrochozoa</taxon>
        <taxon>Mollusca</taxon>
        <taxon>Bivalvia</taxon>
        <taxon>Autobranchia</taxon>
        <taxon>Pteriomorphia</taxon>
        <taxon>Mytilida</taxon>
        <taxon>Mytiloidea</taxon>
        <taxon>Mytilidae</taxon>
        <taxon>Mytilinae</taxon>
        <taxon>Mytilus</taxon>
    </lineage>
</organism>
<dbReference type="OrthoDB" id="419432at2759"/>
<evidence type="ECO:0008006" key="6">
    <source>
        <dbReference type="Google" id="ProtNLM"/>
    </source>
</evidence>
<feature type="region of interest" description="Disordered" evidence="1">
    <location>
        <begin position="443"/>
        <end position="468"/>
    </location>
</feature>
<keyword evidence="5" id="KW-1185">Reference proteome</keyword>
<dbReference type="Proteomes" id="UP000507470">
    <property type="component" value="Unassembled WGS sequence"/>
</dbReference>
<dbReference type="InterPro" id="IPR056582">
    <property type="entry name" value="EDRF1_N"/>
</dbReference>
<dbReference type="GO" id="GO:0045893">
    <property type="term" value="P:positive regulation of DNA-templated transcription"/>
    <property type="evidence" value="ECO:0007669"/>
    <property type="project" value="TreeGrafter"/>
</dbReference>
<evidence type="ECO:0000256" key="1">
    <source>
        <dbReference type="SAM" id="MobiDB-lite"/>
    </source>
</evidence>
<dbReference type="EMBL" id="CACVKT020000582">
    <property type="protein sequence ID" value="CAC5361051.1"/>
    <property type="molecule type" value="Genomic_DNA"/>
</dbReference>